<evidence type="ECO:0000256" key="12">
    <source>
        <dbReference type="SAM" id="MobiDB-lite"/>
    </source>
</evidence>
<dbReference type="CTD" id="136038134"/>
<proteinExistence type="inferred from homology"/>
<keyword evidence="7 11" id="KW-0238">DNA-binding</keyword>
<dbReference type="OrthoDB" id="1751331at2759"/>
<evidence type="ECO:0000313" key="19">
    <source>
        <dbReference type="RefSeq" id="XP_016987112.1"/>
    </source>
</evidence>
<dbReference type="NCBIfam" id="TIGR00617">
    <property type="entry name" value="rpa1"/>
    <property type="match status" value="1"/>
</dbReference>
<evidence type="ECO:0000256" key="2">
    <source>
        <dbReference type="ARBA" id="ARBA00005690"/>
    </source>
</evidence>
<evidence type="ECO:0000259" key="14">
    <source>
        <dbReference type="Pfam" id="PF04057"/>
    </source>
</evidence>
<keyword evidence="4 11" id="KW-0479">Metal-binding</keyword>
<dbReference type="InterPro" id="IPR004591">
    <property type="entry name" value="Rfa1"/>
</dbReference>
<dbReference type="InterPro" id="IPR007199">
    <property type="entry name" value="Rep_factor-A_N"/>
</dbReference>
<dbReference type="PANTHER" id="PTHR47165">
    <property type="entry name" value="OS03G0429900 PROTEIN"/>
    <property type="match status" value="1"/>
</dbReference>
<organism evidence="19">
    <name type="scientific">Drosophila rhopaloa</name>
    <name type="common">Fruit fly</name>
    <dbReference type="NCBI Taxonomy" id="1041015"/>
    <lineage>
        <taxon>Eukaryota</taxon>
        <taxon>Metazoa</taxon>
        <taxon>Ecdysozoa</taxon>
        <taxon>Arthropoda</taxon>
        <taxon>Hexapoda</taxon>
        <taxon>Insecta</taxon>
        <taxon>Pterygota</taxon>
        <taxon>Neoptera</taxon>
        <taxon>Endopterygota</taxon>
        <taxon>Diptera</taxon>
        <taxon>Brachycera</taxon>
        <taxon>Muscomorpha</taxon>
        <taxon>Ephydroidea</taxon>
        <taxon>Drosophilidae</taxon>
        <taxon>Drosophila</taxon>
        <taxon>Sophophora</taxon>
    </lineage>
</organism>
<dbReference type="RefSeq" id="XP_016987112.1">
    <property type="nucleotide sequence ID" value="XM_017131623.1"/>
</dbReference>
<evidence type="ECO:0000256" key="8">
    <source>
        <dbReference type="ARBA" id="ARBA00023242"/>
    </source>
</evidence>
<evidence type="ECO:0000256" key="9">
    <source>
        <dbReference type="ARBA" id="ARBA00058595"/>
    </source>
</evidence>
<dbReference type="GO" id="GO:0008270">
    <property type="term" value="F:zinc ion binding"/>
    <property type="evidence" value="ECO:0007669"/>
    <property type="project" value="UniProtKB-KW"/>
</dbReference>
<dbReference type="InterPro" id="IPR031657">
    <property type="entry name" value="REPA_OB_2"/>
</dbReference>
<dbReference type="Pfam" id="PF16900">
    <property type="entry name" value="REPA_OB_2"/>
    <property type="match status" value="1"/>
</dbReference>
<feature type="domain" description="Replication factor-A protein 1 N-terminal" evidence="14">
    <location>
        <begin position="6"/>
        <end position="106"/>
    </location>
</feature>
<evidence type="ECO:0000256" key="3">
    <source>
        <dbReference type="ARBA" id="ARBA00022705"/>
    </source>
</evidence>
<dbReference type="GO" id="GO:0006281">
    <property type="term" value="P:DNA repair"/>
    <property type="evidence" value="ECO:0007669"/>
    <property type="project" value="InterPro"/>
</dbReference>
<dbReference type="InterPro" id="IPR047192">
    <property type="entry name" value="Euk_RPA1_DBD_C"/>
</dbReference>
<dbReference type="Gene3D" id="2.40.50.140">
    <property type="entry name" value="Nucleic acid-binding proteins"/>
    <property type="match status" value="4"/>
</dbReference>
<evidence type="ECO:0000256" key="1">
    <source>
        <dbReference type="ARBA" id="ARBA00004123"/>
    </source>
</evidence>
<evidence type="ECO:0000256" key="4">
    <source>
        <dbReference type="ARBA" id="ARBA00022723"/>
    </source>
</evidence>
<dbReference type="FunFam" id="2.40.50.140:FF:000064">
    <property type="entry name" value="Replication protein A subunit"/>
    <property type="match status" value="1"/>
</dbReference>
<feature type="domain" description="Replication protein A OB" evidence="16">
    <location>
        <begin position="290"/>
        <end position="388"/>
    </location>
</feature>
<dbReference type="InterPro" id="IPR004365">
    <property type="entry name" value="NA-bd_OB_tRNA"/>
</dbReference>
<comment type="similarity">
    <text evidence="2 11">Belongs to the replication factor A protein 1 family.</text>
</comment>
<dbReference type="Pfam" id="PF08646">
    <property type="entry name" value="Rep_fac-A_C"/>
    <property type="match status" value="1"/>
</dbReference>
<feature type="region of interest" description="Disordered" evidence="12">
    <location>
        <begin position="126"/>
        <end position="155"/>
    </location>
</feature>
<name>A0A6P4FA65_DRORH</name>
<dbReference type="CDD" id="cd04477">
    <property type="entry name" value="RPA1N"/>
    <property type="match status" value="1"/>
</dbReference>
<evidence type="ECO:0000256" key="5">
    <source>
        <dbReference type="ARBA" id="ARBA00022771"/>
    </source>
</evidence>
<feature type="domain" description="OB" evidence="13">
    <location>
        <begin position="180"/>
        <end position="254"/>
    </location>
</feature>
<dbReference type="FunFam" id="2.40.50.140:FF:000090">
    <property type="entry name" value="Replication protein A subunit"/>
    <property type="match status" value="1"/>
</dbReference>
<dbReference type="GO" id="GO:0006310">
    <property type="term" value="P:DNA recombination"/>
    <property type="evidence" value="ECO:0007669"/>
    <property type="project" value="InterPro"/>
</dbReference>
<dbReference type="Pfam" id="PF04057">
    <property type="entry name" value="Rep-A_N"/>
    <property type="match status" value="1"/>
</dbReference>
<dbReference type="InterPro" id="IPR013955">
    <property type="entry name" value="Rep_factor-A_C"/>
</dbReference>
<evidence type="ECO:0000256" key="6">
    <source>
        <dbReference type="ARBA" id="ARBA00022833"/>
    </source>
</evidence>
<dbReference type="CDD" id="cd04475">
    <property type="entry name" value="RPA1_DBD_B"/>
    <property type="match status" value="1"/>
</dbReference>
<dbReference type="EnsemblMetazoa" id="XM_017131623.2">
    <property type="protein sequence ID" value="XP_016987112.1"/>
    <property type="gene ID" value="LOC108050122"/>
</dbReference>
<dbReference type="AlphaFoldDB" id="A0A6P4FA65"/>
<dbReference type="FunFam" id="2.40.50.140:FF:000041">
    <property type="entry name" value="Replication protein A subunit"/>
    <property type="match status" value="1"/>
</dbReference>
<reference evidence="19" key="2">
    <citation type="submission" date="2025-04" db="UniProtKB">
        <authorList>
            <consortium name="RefSeq"/>
        </authorList>
    </citation>
    <scope>IDENTIFICATION</scope>
</reference>
<evidence type="ECO:0000256" key="7">
    <source>
        <dbReference type="ARBA" id="ARBA00023125"/>
    </source>
</evidence>
<comment type="subcellular location">
    <subcellularLocation>
        <location evidence="1 11">Nucleus</location>
    </subcellularLocation>
</comment>
<dbReference type="SUPFAM" id="SSF50249">
    <property type="entry name" value="Nucleic acid-binding proteins"/>
    <property type="match status" value="4"/>
</dbReference>
<dbReference type="InterPro" id="IPR012340">
    <property type="entry name" value="NA-bd_OB-fold"/>
</dbReference>
<comment type="function">
    <text evidence="9 11">As part of the heterotrimeric replication protein A complex (RPA/RP-A), binds and stabilizes single-stranded DNA intermediates, that form during DNA replication or upon DNA stress. It prevents their reannealing and in parallel, recruits and activates different proteins and complexes involved in DNA metabolism. Thereby, it plays an essential role both in DNA replication and the cellular response to DNA damage.</text>
</comment>
<dbReference type="GO" id="GO:0006260">
    <property type="term" value="P:DNA replication"/>
    <property type="evidence" value="ECO:0007669"/>
    <property type="project" value="UniProtKB-KW"/>
</dbReference>
<feature type="domain" description="Replication factor A C-terminal" evidence="15">
    <location>
        <begin position="445"/>
        <end position="590"/>
    </location>
</feature>
<evidence type="ECO:0000256" key="11">
    <source>
        <dbReference type="RuleBase" id="RU364130"/>
    </source>
</evidence>
<dbReference type="GO" id="GO:0005634">
    <property type="term" value="C:nucleus"/>
    <property type="evidence" value="ECO:0007669"/>
    <property type="project" value="UniProtKB-SubCell"/>
</dbReference>
<reference evidence="17" key="3">
    <citation type="submission" date="2025-05" db="UniProtKB">
        <authorList>
            <consortium name="EnsemblMetazoa"/>
        </authorList>
    </citation>
    <scope>IDENTIFICATION</scope>
</reference>
<keyword evidence="18" id="KW-1185">Reference proteome</keyword>
<dbReference type="CDD" id="cd04474">
    <property type="entry name" value="RPA1_DBD_A"/>
    <property type="match status" value="1"/>
</dbReference>
<evidence type="ECO:0000259" key="15">
    <source>
        <dbReference type="Pfam" id="PF08646"/>
    </source>
</evidence>
<reference evidence="18" key="1">
    <citation type="journal article" date="2021" name="Elife">
        <title>Highly contiguous assemblies of 101 drosophilid genomes.</title>
        <authorList>
            <person name="Kim B.Y."/>
            <person name="Wang J.R."/>
            <person name="Miller D.E."/>
            <person name="Barmina O."/>
            <person name="Delaney E."/>
            <person name="Thompson A."/>
            <person name="Comeault A.A."/>
            <person name="Peede D."/>
            <person name="D'Agostino E.R."/>
            <person name="Pelaez J."/>
            <person name="Aguilar J.M."/>
            <person name="Haji D."/>
            <person name="Matsunaga T."/>
            <person name="Armstrong E.E."/>
            <person name="Zych M."/>
            <person name="Ogawa Y."/>
            <person name="Stamenkovic-Radak M."/>
            <person name="Jelic M."/>
            <person name="Veselinovic M.S."/>
            <person name="Tanaskovic M."/>
            <person name="Eric P."/>
            <person name="Gao J.J."/>
            <person name="Katoh T.K."/>
            <person name="Toda M.J."/>
            <person name="Watabe H."/>
            <person name="Watada M."/>
            <person name="Davis J.S."/>
            <person name="Moyle L.C."/>
            <person name="Manoli G."/>
            <person name="Bertolini E."/>
            <person name="Kostal V."/>
            <person name="Hawley R.S."/>
            <person name="Takahashi A."/>
            <person name="Jones C.D."/>
            <person name="Price D.K."/>
            <person name="Whiteman N."/>
            <person name="Kopp A."/>
            <person name="Matute D.R."/>
            <person name="Petrov D.A."/>
        </authorList>
    </citation>
    <scope>NUCLEOTIDE SEQUENCE [LARGE SCALE GENOMIC DNA]</scope>
</reference>
<dbReference type="Pfam" id="PF01336">
    <property type="entry name" value="tRNA_anti-codon"/>
    <property type="match status" value="1"/>
</dbReference>
<dbReference type="FunFam" id="2.40.50.140:FF:000117">
    <property type="entry name" value="Replication protein A subunit"/>
    <property type="match status" value="1"/>
</dbReference>
<dbReference type="GeneID" id="108050122"/>
<dbReference type="PANTHER" id="PTHR47165:SF4">
    <property type="entry name" value="OS03G0429900 PROTEIN"/>
    <property type="match status" value="1"/>
</dbReference>
<comment type="subunit">
    <text evidence="10 11">Component of the heterotrimeric canonical replication protein A complex (RPA).</text>
</comment>
<evidence type="ECO:0000259" key="16">
    <source>
        <dbReference type="Pfam" id="PF16900"/>
    </source>
</evidence>
<keyword evidence="8 11" id="KW-0539">Nucleus</keyword>
<dbReference type="Proteomes" id="UP001652680">
    <property type="component" value="Unassembled WGS sequence"/>
</dbReference>
<evidence type="ECO:0000259" key="13">
    <source>
        <dbReference type="Pfam" id="PF01336"/>
    </source>
</evidence>
<evidence type="ECO:0000313" key="18">
    <source>
        <dbReference type="Proteomes" id="UP001652680"/>
    </source>
</evidence>
<evidence type="ECO:0000313" key="17">
    <source>
        <dbReference type="EnsemblMetazoa" id="XP_016987112.1"/>
    </source>
</evidence>
<gene>
    <name evidence="19" type="primary">LOC108050122</name>
    <name evidence="17" type="synonym">108050122</name>
</gene>
<keyword evidence="5 11" id="KW-0863">Zinc-finger</keyword>
<accession>A0A6P4FA65</accession>
<sequence length="604" mass="66896">MVLATLSAGVIARIMHGEVVDKPVLQILAIKKINSTADAERYRILISDGKYFNSYAMLASQLNVMQHNGELDEFTIVQLDKYVTSMVGKDGAGKRVLIISELTVLNPGAEVKAKIGEPVTYENAAKQDLAPKAANPASQPLAKKEPVRNNNNNNNVTMNSSINSGMTHPISSLSPYQNKWVIKARVTSKSSIRTWNNARGEGKLFSMDLMDESGEIRATAFKEQCDKFFDLIQVDSVYYISKCQLKPANKQYSTLNNAYEMTFSGETVVQLCEDADDDPIPEIKYNLIPISEVSGMENKAAVDTIGICKEVGELQSFVARTTNKEFTKRDITLVDMSNSAISLTLWGDEAVNFDGHVQPVILVKGTRINEFNGGKSLSLGGGSIMKINPDIPEAHKLRGWFDNGGGDNVANMVSARTGGGNFSTDWMTLKDARARNLGSGDKPDYFQCKAVVHIVKQENSFYRACPQSDCNKKVVDEGNDQYRCEKCNALYPNFKYRLLINMSIGDWTSNRWVSSFNEVGEQLLGHTSQEVGEALENDPAKAEQIFSALNFTSHIFKLRCKNEVFGDMTRNKLTVQSVAPINHKEYNKHLLKELQELTGIGSSN</sequence>
<keyword evidence="6 11" id="KW-0862">Zinc</keyword>
<dbReference type="CDD" id="cd04476">
    <property type="entry name" value="RPA1_DBD_C"/>
    <property type="match status" value="1"/>
</dbReference>
<protein>
    <recommendedName>
        <fullName evidence="11">Replication protein A subunit</fullName>
    </recommendedName>
</protein>
<keyword evidence="3 11" id="KW-0235">DNA replication</keyword>
<dbReference type="GO" id="GO:0003677">
    <property type="term" value="F:DNA binding"/>
    <property type="evidence" value="ECO:0007669"/>
    <property type="project" value="UniProtKB-KW"/>
</dbReference>
<evidence type="ECO:0000256" key="10">
    <source>
        <dbReference type="ARBA" id="ARBA00062035"/>
    </source>
</evidence>